<reference evidence="1" key="2">
    <citation type="journal article" date="2022" name="New Phytol.">
        <title>Evolutionary transition to the ectomycorrhizal habit in the genomes of a hyperdiverse lineage of mushroom-forming fungi.</title>
        <authorList>
            <person name="Looney B."/>
            <person name="Miyauchi S."/>
            <person name="Morin E."/>
            <person name="Drula E."/>
            <person name="Courty P.E."/>
            <person name="Kohler A."/>
            <person name="Kuo A."/>
            <person name="LaButti K."/>
            <person name="Pangilinan J."/>
            <person name="Lipzen A."/>
            <person name="Riley R."/>
            <person name="Andreopoulos W."/>
            <person name="He G."/>
            <person name="Johnson J."/>
            <person name="Nolan M."/>
            <person name="Tritt A."/>
            <person name="Barry K.W."/>
            <person name="Grigoriev I.V."/>
            <person name="Nagy L.G."/>
            <person name="Hibbett D."/>
            <person name="Henrissat B."/>
            <person name="Matheny P.B."/>
            <person name="Labbe J."/>
            <person name="Martin F.M."/>
        </authorList>
    </citation>
    <scope>NUCLEOTIDE SEQUENCE</scope>
    <source>
        <strain evidence="1">HHB10654</strain>
    </source>
</reference>
<accession>A0ACB8T394</accession>
<dbReference type="Proteomes" id="UP000814140">
    <property type="component" value="Unassembled WGS sequence"/>
</dbReference>
<comment type="caution">
    <text evidence="1">The sequence shown here is derived from an EMBL/GenBank/DDBJ whole genome shotgun (WGS) entry which is preliminary data.</text>
</comment>
<organism evidence="1 2">
    <name type="scientific">Artomyces pyxidatus</name>
    <dbReference type="NCBI Taxonomy" id="48021"/>
    <lineage>
        <taxon>Eukaryota</taxon>
        <taxon>Fungi</taxon>
        <taxon>Dikarya</taxon>
        <taxon>Basidiomycota</taxon>
        <taxon>Agaricomycotina</taxon>
        <taxon>Agaricomycetes</taxon>
        <taxon>Russulales</taxon>
        <taxon>Auriscalpiaceae</taxon>
        <taxon>Artomyces</taxon>
    </lineage>
</organism>
<proteinExistence type="predicted"/>
<name>A0ACB8T394_9AGAM</name>
<evidence type="ECO:0000313" key="2">
    <source>
        <dbReference type="Proteomes" id="UP000814140"/>
    </source>
</evidence>
<evidence type="ECO:0000313" key="1">
    <source>
        <dbReference type="EMBL" id="KAI0063223.1"/>
    </source>
</evidence>
<keyword evidence="2" id="KW-1185">Reference proteome</keyword>
<protein>
    <submittedName>
        <fullName evidence="1">Uncharacterized protein</fullName>
    </submittedName>
</protein>
<gene>
    <name evidence="1" type="ORF">BV25DRAFT_1854920</name>
</gene>
<sequence>MATRIPTFPAAQQAQIIRAHQRDVIHASSLREQTENILRAWLGTRWLARYDKEVELFVKLGYYSLTTGRAIQTLGEEYTDIWSHPSRARMPRVQAGLIVLPALHGYLLSRSGHLLPSRFEHLKTLTRFIFGSLEVLSEVNLAVFYLRGTYYDLVRRALRIPHISAVPEDSHTRPPSYSLLGVLIMIRLAHRLISFLRKRASKPSSSAISSRGKAPEEDEPHLDTRPVSSLLNLPDAESDPAIRAEDDELTVLDIASLSPEVRAGRTCTLCLEERTASCVTECGHVFDWSCIYGWGREKSECPLCRQSLDLTRLLPIYNL</sequence>
<dbReference type="EMBL" id="MU277204">
    <property type="protein sequence ID" value="KAI0063223.1"/>
    <property type="molecule type" value="Genomic_DNA"/>
</dbReference>
<reference evidence="1" key="1">
    <citation type="submission" date="2021-03" db="EMBL/GenBank/DDBJ databases">
        <authorList>
            <consortium name="DOE Joint Genome Institute"/>
            <person name="Ahrendt S."/>
            <person name="Looney B.P."/>
            <person name="Miyauchi S."/>
            <person name="Morin E."/>
            <person name="Drula E."/>
            <person name="Courty P.E."/>
            <person name="Chicoki N."/>
            <person name="Fauchery L."/>
            <person name="Kohler A."/>
            <person name="Kuo A."/>
            <person name="Labutti K."/>
            <person name="Pangilinan J."/>
            <person name="Lipzen A."/>
            <person name="Riley R."/>
            <person name="Andreopoulos W."/>
            <person name="He G."/>
            <person name="Johnson J."/>
            <person name="Barry K.W."/>
            <person name="Grigoriev I.V."/>
            <person name="Nagy L."/>
            <person name="Hibbett D."/>
            <person name="Henrissat B."/>
            <person name="Matheny P.B."/>
            <person name="Labbe J."/>
            <person name="Martin F."/>
        </authorList>
    </citation>
    <scope>NUCLEOTIDE SEQUENCE</scope>
    <source>
        <strain evidence="1">HHB10654</strain>
    </source>
</reference>